<dbReference type="EC" id="2.1.1.100" evidence="3 10"/>
<evidence type="ECO:0000256" key="3">
    <source>
        <dbReference type="ARBA" id="ARBA00012151"/>
    </source>
</evidence>
<dbReference type="InterPro" id="IPR025770">
    <property type="entry name" value="PPMT_MeTrfase"/>
</dbReference>
<protein>
    <recommendedName>
        <fullName evidence="3 10">Protein-S-isoprenylcysteine O-methyltransferase</fullName>
        <ecNumber evidence="3 10">2.1.1.100</ecNumber>
    </recommendedName>
</protein>
<evidence type="ECO:0000313" key="11">
    <source>
        <dbReference type="EMBL" id="KYQ91104.1"/>
    </source>
</evidence>
<evidence type="ECO:0000256" key="10">
    <source>
        <dbReference type="RuleBase" id="RU362022"/>
    </source>
</evidence>
<keyword evidence="6 10" id="KW-0949">S-adenosyl-L-methionine</keyword>
<evidence type="ECO:0000256" key="1">
    <source>
        <dbReference type="ARBA" id="ARBA00004141"/>
    </source>
</evidence>
<dbReference type="GO" id="GO:0005789">
    <property type="term" value="C:endoplasmic reticulum membrane"/>
    <property type="evidence" value="ECO:0007669"/>
    <property type="project" value="UniProtKB-SubCell"/>
</dbReference>
<dbReference type="STRING" id="361077.A0A151ZB43"/>
<reference evidence="11 12" key="1">
    <citation type="submission" date="2015-12" db="EMBL/GenBank/DDBJ databases">
        <title>Dictyostelia acquired genes for synthesis and detection of signals that induce cell-type specialization by lateral gene transfer from prokaryotes.</title>
        <authorList>
            <person name="Gloeckner G."/>
            <person name="Schaap P."/>
        </authorList>
    </citation>
    <scope>NUCLEOTIDE SEQUENCE [LARGE SCALE GENOMIC DNA]</scope>
    <source>
        <strain evidence="11 12">TK</strain>
    </source>
</reference>
<keyword evidence="4 10" id="KW-0489">Methyltransferase</keyword>
<dbReference type="Pfam" id="PF04140">
    <property type="entry name" value="ICMT"/>
    <property type="match status" value="1"/>
</dbReference>
<evidence type="ECO:0000256" key="2">
    <source>
        <dbReference type="ARBA" id="ARBA00009140"/>
    </source>
</evidence>
<dbReference type="Proteomes" id="UP000076078">
    <property type="component" value="Unassembled WGS sequence"/>
</dbReference>
<evidence type="ECO:0000313" key="12">
    <source>
        <dbReference type="Proteomes" id="UP000076078"/>
    </source>
</evidence>
<dbReference type="OrthoDB" id="422086at2759"/>
<keyword evidence="5 11" id="KW-0808">Transferase</keyword>
<feature type="transmembrane region" description="Helical" evidence="10">
    <location>
        <begin position="121"/>
        <end position="140"/>
    </location>
</feature>
<dbReference type="InParanoid" id="A0A151ZB43"/>
<dbReference type="GO" id="GO:0004671">
    <property type="term" value="F:protein C-terminal S-isoprenylcysteine carboxyl O-methyltransferase activity"/>
    <property type="evidence" value="ECO:0007669"/>
    <property type="project" value="UniProtKB-EC"/>
</dbReference>
<dbReference type="AlphaFoldDB" id="A0A151ZB43"/>
<keyword evidence="10" id="KW-0256">Endoplasmic reticulum</keyword>
<evidence type="ECO:0000256" key="7">
    <source>
        <dbReference type="ARBA" id="ARBA00022692"/>
    </source>
</evidence>
<gene>
    <name evidence="11" type="ORF">DLAC_08010</name>
</gene>
<keyword evidence="8 10" id="KW-1133">Transmembrane helix</keyword>
<comment type="catalytic activity">
    <reaction evidence="10">
        <text>[protein]-C-terminal S-[(2E,6E)-farnesyl]-L-cysteine + S-adenosyl-L-methionine = [protein]-C-terminal S-[(2E,6E)-farnesyl]-L-cysteine methyl ester + S-adenosyl-L-homocysteine</text>
        <dbReference type="Rhea" id="RHEA:21672"/>
        <dbReference type="Rhea" id="RHEA-COMP:12125"/>
        <dbReference type="Rhea" id="RHEA-COMP:12126"/>
        <dbReference type="ChEBI" id="CHEBI:57856"/>
        <dbReference type="ChEBI" id="CHEBI:59789"/>
        <dbReference type="ChEBI" id="CHEBI:90510"/>
        <dbReference type="ChEBI" id="CHEBI:90511"/>
        <dbReference type="EC" id="2.1.1.100"/>
    </reaction>
</comment>
<dbReference type="InterPro" id="IPR007269">
    <property type="entry name" value="ICMT_MeTrfase"/>
</dbReference>
<dbReference type="Gene3D" id="1.20.120.1630">
    <property type="match status" value="1"/>
</dbReference>
<sequence>MTEFGGGGSQYSSKLAWTKYGAAKQAVLSCLLGVGIGAGIFLYLLSDTIQTFGLYLASLCVFHMWEYIWVSMYHPNKLSSDSFLLNHSPAFNIALAAGFTEYWVEWYFFPGMKQFTFLPKIGILLTIFGQVTRTLAMITAGSNFTHIVQEHKRKEHELVTTGIYSYLRHPSYFGWFIWSVSTQLTLFNPICIIGYTFASWAFFNERIEEEEEFLIKFFGQQYVEYKKRVWSGIPLIK</sequence>
<keyword evidence="12" id="KW-1185">Reference proteome</keyword>
<comment type="caution">
    <text evidence="11">The sequence shown here is derived from an EMBL/GenBank/DDBJ whole genome shotgun (WGS) entry which is preliminary data.</text>
</comment>
<feature type="transmembrane region" description="Helical" evidence="10">
    <location>
        <begin position="26"/>
        <end position="45"/>
    </location>
</feature>
<evidence type="ECO:0000256" key="6">
    <source>
        <dbReference type="ARBA" id="ARBA00022691"/>
    </source>
</evidence>
<feature type="transmembrane region" description="Helical" evidence="10">
    <location>
        <begin position="90"/>
        <end position="109"/>
    </location>
</feature>
<keyword evidence="7 10" id="KW-0812">Transmembrane</keyword>
<dbReference type="OMA" id="IKREEAY"/>
<proteinExistence type="inferred from homology"/>
<dbReference type="PROSITE" id="PS51564">
    <property type="entry name" value="SAM_ICMT"/>
    <property type="match status" value="1"/>
</dbReference>
<dbReference type="PANTHER" id="PTHR12714">
    <property type="entry name" value="PROTEIN-S ISOPRENYLCYSTEINE O-METHYLTRANSFERASE"/>
    <property type="match status" value="1"/>
</dbReference>
<evidence type="ECO:0000256" key="9">
    <source>
        <dbReference type="ARBA" id="ARBA00023136"/>
    </source>
</evidence>
<comment type="subcellular location">
    <subcellularLocation>
        <location evidence="10">Endoplasmic reticulum membrane</location>
        <topology evidence="10">Multi-pass membrane protein</topology>
    </subcellularLocation>
    <subcellularLocation>
        <location evidence="1">Membrane</location>
        <topology evidence="1">Multi-pass membrane protein</topology>
    </subcellularLocation>
</comment>
<keyword evidence="9 10" id="KW-0472">Membrane</keyword>
<comment type="similarity">
    <text evidence="2 10">Belongs to the class VI-like SAM-binding methyltransferase superfamily. Isoprenylcysteine carboxyl methyltransferase family.</text>
</comment>
<dbReference type="FunCoup" id="A0A151ZB43">
    <property type="interactions" value="335"/>
</dbReference>
<evidence type="ECO:0000256" key="8">
    <source>
        <dbReference type="ARBA" id="ARBA00022989"/>
    </source>
</evidence>
<dbReference type="GO" id="GO:0032259">
    <property type="term" value="P:methylation"/>
    <property type="evidence" value="ECO:0007669"/>
    <property type="project" value="UniProtKB-KW"/>
</dbReference>
<accession>A0A151ZB43</accession>
<dbReference type="PANTHER" id="PTHR12714:SF9">
    <property type="entry name" value="PROTEIN-S-ISOPRENYLCYSTEINE O-METHYLTRANSFERASE"/>
    <property type="match status" value="1"/>
</dbReference>
<name>A0A151ZB43_TIELA</name>
<evidence type="ECO:0000256" key="5">
    <source>
        <dbReference type="ARBA" id="ARBA00022679"/>
    </source>
</evidence>
<feature type="transmembrane region" description="Helical" evidence="10">
    <location>
        <begin position="175"/>
        <end position="198"/>
    </location>
</feature>
<feature type="transmembrane region" description="Helical" evidence="10">
    <location>
        <begin position="52"/>
        <end position="70"/>
    </location>
</feature>
<evidence type="ECO:0000256" key="4">
    <source>
        <dbReference type="ARBA" id="ARBA00022603"/>
    </source>
</evidence>
<organism evidence="11 12">
    <name type="scientific">Tieghemostelium lacteum</name>
    <name type="common">Slime mold</name>
    <name type="synonym">Dictyostelium lacteum</name>
    <dbReference type="NCBI Taxonomy" id="361077"/>
    <lineage>
        <taxon>Eukaryota</taxon>
        <taxon>Amoebozoa</taxon>
        <taxon>Evosea</taxon>
        <taxon>Eumycetozoa</taxon>
        <taxon>Dictyostelia</taxon>
        <taxon>Dictyosteliales</taxon>
        <taxon>Raperosteliaceae</taxon>
        <taxon>Tieghemostelium</taxon>
    </lineage>
</organism>
<dbReference type="EMBL" id="LODT01000035">
    <property type="protein sequence ID" value="KYQ91104.1"/>
    <property type="molecule type" value="Genomic_DNA"/>
</dbReference>